<proteinExistence type="predicted"/>
<keyword evidence="2" id="KW-1185">Reference proteome</keyword>
<gene>
    <name evidence="1" type="ORF">OFUS_LOCUS9836</name>
</gene>
<dbReference type="InterPro" id="IPR029058">
    <property type="entry name" value="AB_hydrolase_fold"/>
</dbReference>
<dbReference type="EMBL" id="CAIIXF020000005">
    <property type="protein sequence ID" value="CAH1783496.1"/>
    <property type="molecule type" value="Genomic_DNA"/>
</dbReference>
<protein>
    <submittedName>
        <fullName evidence="1">Uncharacterized protein</fullName>
    </submittedName>
</protein>
<dbReference type="AlphaFoldDB" id="A0A8J1T7L1"/>
<organism evidence="1 2">
    <name type="scientific">Owenia fusiformis</name>
    <name type="common">Polychaete worm</name>
    <dbReference type="NCBI Taxonomy" id="6347"/>
    <lineage>
        <taxon>Eukaryota</taxon>
        <taxon>Metazoa</taxon>
        <taxon>Spiralia</taxon>
        <taxon>Lophotrochozoa</taxon>
        <taxon>Annelida</taxon>
        <taxon>Polychaeta</taxon>
        <taxon>Sedentaria</taxon>
        <taxon>Canalipalpata</taxon>
        <taxon>Sabellida</taxon>
        <taxon>Oweniida</taxon>
        <taxon>Oweniidae</taxon>
        <taxon>Owenia</taxon>
    </lineage>
</organism>
<dbReference type="OrthoDB" id="188124at2759"/>
<sequence>MYSVPKCTLLVIGSFILMTSNIYALKTIILKPVVNDGTDVAFIMVPGAYVSGKQYTDLGVAVQKASPHKLWVGLTTDYIGNLVNPAQLGIAINDATQELIKAGMPASAKVFLAAHSLGGVFLDMFVPSHVANTAGMILYGSYFKKGQLASFPVPTLTLSGDLDGLVRITRIAAQFKELMSYVAQYNKDGAYRFPTVTLTGVNHGQYFTGNIPSNVQKYDIKSEVDGPTGRQMIAEATVDFMIKTLGVPQSRLSDSTNNLTQYYQENEKRMKPILDVFALEKTGGSSNFSKNAQRVISGLQTNNWNKLLVFNDVHSGIQFVMDKPAIKIVGSQAVLATYSDVAYPENAMDVSTINESATNIAIKMKTSNSIQKELKGGLRFNTSVSCQDVNKMAYDLAKAMSSSLALQRFSGMNYTIDFAEDKKVGSGPAFLIGHLEFSKNGKSIVIRSTALKTSLDVPIKSIAGQHYCQAISPARLLEYIYVDGLRENN</sequence>
<dbReference type="Pfam" id="PF12695">
    <property type="entry name" value="Abhydrolase_5"/>
    <property type="match status" value="1"/>
</dbReference>
<dbReference type="Proteomes" id="UP000749559">
    <property type="component" value="Unassembled WGS sequence"/>
</dbReference>
<comment type="caution">
    <text evidence="1">The sequence shown here is derived from an EMBL/GenBank/DDBJ whole genome shotgun (WGS) entry which is preliminary data.</text>
</comment>
<name>A0A8J1T7L1_OWEFU</name>
<evidence type="ECO:0000313" key="2">
    <source>
        <dbReference type="Proteomes" id="UP000749559"/>
    </source>
</evidence>
<accession>A0A8J1T7L1</accession>
<evidence type="ECO:0000313" key="1">
    <source>
        <dbReference type="EMBL" id="CAH1783496.1"/>
    </source>
</evidence>
<reference evidence="1" key="1">
    <citation type="submission" date="2022-03" db="EMBL/GenBank/DDBJ databases">
        <authorList>
            <person name="Martin C."/>
        </authorList>
    </citation>
    <scope>NUCLEOTIDE SEQUENCE</scope>
</reference>
<dbReference type="InterPro" id="IPR029059">
    <property type="entry name" value="AB_hydrolase_5"/>
</dbReference>
<dbReference type="SUPFAM" id="SSF53474">
    <property type="entry name" value="alpha/beta-Hydrolases"/>
    <property type="match status" value="1"/>
</dbReference>
<dbReference type="GO" id="GO:0016787">
    <property type="term" value="F:hydrolase activity"/>
    <property type="evidence" value="ECO:0007669"/>
    <property type="project" value="InterPro"/>
</dbReference>